<proteinExistence type="inferred from homology"/>
<dbReference type="InterPro" id="IPR007867">
    <property type="entry name" value="GMC_OxRtase_C"/>
</dbReference>
<evidence type="ECO:0000313" key="10">
    <source>
        <dbReference type="EMBL" id="KRS11888.1"/>
    </source>
</evidence>
<dbReference type="EMBL" id="LAXJ01000016">
    <property type="protein sequence ID" value="KRS11888.1"/>
    <property type="molecule type" value="Genomic_DNA"/>
</dbReference>
<accession>A0A0T5NSX2</accession>
<dbReference type="Proteomes" id="UP000051295">
    <property type="component" value="Unassembled WGS sequence"/>
</dbReference>
<keyword evidence="3" id="KW-0285">Flavoprotein</keyword>
<dbReference type="PATRIC" id="fig|1641875.4.peg.699"/>
<dbReference type="PANTHER" id="PTHR42784:SF1">
    <property type="entry name" value="PYRANOSE 2-OXIDASE"/>
    <property type="match status" value="1"/>
</dbReference>
<keyword evidence="4" id="KW-0274">FAD</keyword>
<comment type="similarity">
    <text evidence="2">Belongs to the GMC oxidoreductase family.</text>
</comment>
<evidence type="ECO:0000256" key="6">
    <source>
        <dbReference type="SAM" id="MobiDB-lite"/>
    </source>
</evidence>
<feature type="domain" description="Glucose-methanol-choline oxidoreductase N-terminal" evidence="7">
    <location>
        <begin position="83"/>
        <end position="302"/>
    </location>
</feature>
<comment type="caution">
    <text evidence="10">The sequence shown here is derived from an EMBL/GenBank/DDBJ whole genome shotgun (WGS) entry which is preliminary data.</text>
</comment>
<dbReference type="AlphaFoldDB" id="A0A0T5NSX2"/>
<sequence>MQTLDAENRIWDVIVIGAGMGGGLVGRRLAEKGHRVLFVEKGPRGHRHEGQGLADDVTDPAARLVRGYWPVPVRAVVEGQTLNFYAPIGAGVGGSSVFYAGSLERPERHDLEATPGHPHPTGGWPVSYDAFQPYFDDAQRLLGISGTPDPLSREDPGPLAPPPPLSEGDANLLASFRDGGLHPYRLHSAIGNVEGCLQCVGRKCPKSCKKDGRSAGVEPALETGLADILDLCDVREIQEDKGYVSRLVCDRQGVRLHLRARIYILAAGALNSPRLLLASAASSKRAIANSSGWVGRGLMFHLDEYFAIWPKKSVPGDGPSKSIAFRDLYSRNGDRFGMVQSLGVDATYGIVAMHIKQLYERSRFPKLKLVHNGLNVLAAVACRYFGNAKIFAGMVEDLPRYENRVIFDPDDPDVPVFHYEIPEELHHRRRLYRSAIRKAMKGMRLFHLTKGPQINYGHPMGTLRFGDDPKSSVLDRSCRSHDLANLYVADASFMPTSTGVNPSLTIGANSLRVAEIVSDRLKEANQQND</sequence>
<name>A0A0T5NSX2_9RHOB</name>
<feature type="region of interest" description="Disordered" evidence="6">
    <location>
        <begin position="142"/>
        <end position="168"/>
    </location>
</feature>
<evidence type="ECO:0000256" key="4">
    <source>
        <dbReference type="ARBA" id="ARBA00022827"/>
    </source>
</evidence>
<gene>
    <name evidence="10" type="ORF">XM53_14480</name>
</gene>
<evidence type="ECO:0000259" key="9">
    <source>
        <dbReference type="Pfam" id="PF05199"/>
    </source>
</evidence>
<dbReference type="GO" id="GO:0016614">
    <property type="term" value="F:oxidoreductase activity, acting on CH-OH group of donors"/>
    <property type="evidence" value="ECO:0007669"/>
    <property type="project" value="InterPro"/>
</dbReference>
<evidence type="ECO:0000256" key="5">
    <source>
        <dbReference type="ARBA" id="ARBA00023002"/>
    </source>
</evidence>
<dbReference type="RefSeq" id="WP_057794509.1">
    <property type="nucleotide sequence ID" value="NZ_LAXJ01000016.1"/>
</dbReference>
<protein>
    <submittedName>
        <fullName evidence="10">Glucose-methanol-choline oxidoreductase</fullName>
    </submittedName>
</protein>
<feature type="domain" description="FAD-dependent oxidoreductase 2 FAD-binding" evidence="8">
    <location>
        <begin position="12"/>
        <end position="59"/>
    </location>
</feature>
<feature type="domain" description="Glucose-methanol-choline oxidoreductase C-terminal" evidence="9">
    <location>
        <begin position="455"/>
        <end position="508"/>
    </location>
</feature>
<dbReference type="InterPro" id="IPR000172">
    <property type="entry name" value="GMC_OxRdtase_N"/>
</dbReference>
<dbReference type="Pfam" id="PF05199">
    <property type="entry name" value="GMC_oxred_C"/>
    <property type="match status" value="1"/>
</dbReference>
<organism evidence="10 11">
    <name type="scientific">Roseovarius atlanticus</name>
    <dbReference type="NCBI Taxonomy" id="1641875"/>
    <lineage>
        <taxon>Bacteria</taxon>
        <taxon>Pseudomonadati</taxon>
        <taxon>Pseudomonadota</taxon>
        <taxon>Alphaproteobacteria</taxon>
        <taxon>Rhodobacterales</taxon>
        <taxon>Roseobacteraceae</taxon>
        <taxon>Roseovarius</taxon>
    </lineage>
</organism>
<dbReference type="OrthoDB" id="9798604at2"/>
<dbReference type="Gene3D" id="3.50.50.60">
    <property type="entry name" value="FAD/NAD(P)-binding domain"/>
    <property type="match status" value="2"/>
</dbReference>
<dbReference type="STRING" id="1641875.XM53_14480"/>
<evidence type="ECO:0000256" key="1">
    <source>
        <dbReference type="ARBA" id="ARBA00001974"/>
    </source>
</evidence>
<keyword evidence="5" id="KW-0560">Oxidoreductase</keyword>
<dbReference type="InterPro" id="IPR003953">
    <property type="entry name" value="FAD-dep_OxRdtase_2_FAD-bd"/>
</dbReference>
<evidence type="ECO:0000256" key="2">
    <source>
        <dbReference type="ARBA" id="ARBA00010790"/>
    </source>
</evidence>
<evidence type="ECO:0000256" key="3">
    <source>
        <dbReference type="ARBA" id="ARBA00022630"/>
    </source>
</evidence>
<dbReference type="InterPro" id="IPR051473">
    <property type="entry name" value="P2Ox-like"/>
</dbReference>
<keyword evidence="11" id="KW-1185">Reference proteome</keyword>
<evidence type="ECO:0000259" key="8">
    <source>
        <dbReference type="Pfam" id="PF00890"/>
    </source>
</evidence>
<dbReference type="GO" id="GO:0050660">
    <property type="term" value="F:flavin adenine dinucleotide binding"/>
    <property type="evidence" value="ECO:0007669"/>
    <property type="project" value="InterPro"/>
</dbReference>
<dbReference type="InterPro" id="IPR036188">
    <property type="entry name" value="FAD/NAD-bd_sf"/>
</dbReference>
<reference evidence="10 11" key="1">
    <citation type="submission" date="2015-04" db="EMBL/GenBank/DDBJ databases">
        <title>The draft genome sequence of Roseovarius sp.R12b.</title>
        <authorList>
            <person name="Li G."/>
            <person name="Lai Q."/>
            <person name="Shao Z."/>
            <person name="Yan P."/>
        </authorList>
    </citation>
    <scope>NUCLEOTIDE SEQUENCE [LARGE SCALE GENOMIC DNA]</scope>
    <source>
        <strain evidence="10 11">R12B</strain>
    </source>
</reference>
<dbReference type="PANTHER" id="PTHR42784">
    <property type="entry name" value="PYRANOSE 2-OXIDASE"/>
    <property type="match status" value="1"/>
</dbReference>
<dbReference type="Pfam" id="PF00890">
    <property type="entry name" value="FAD_binding_2"/>
    <property type="match status" value="1"/>
</dbReference>
<comment type="cofactor">
    <cofactor evidence="1">
        <name>FAD</name>
        <dbReference type="ChEBI" id="CHEBI:57692"/>
    </cofactor>
</comment>
<evidence type="ECO:0000259" key="7">
    <source>
        <dbReference type="Pfam" id="PF00732"/>
    </source>
</evidence>
<evidence type="ECO:0000313" key="11">
    <source>
        <dbReference type="Proteomes" id="UP000051295"/>
    </source>
</evidence>
<dbReference type="SUPFAM" id="SSF51905">
    <property type="entry name" value="FAD/NAD(P)-binding domain"/>
    <property type="match status" value="1"/>
</dbReference>
<dbReference type="Pfam" id="PF00732">
    <property type="entry name" value="GMC_oxred_N"/>
    <property type="match status" value="1"/>
</dbReference>